<dbReference type="KEGG" id="dma:DMR_01420"/>
<sequence>MSGFSDVTGVAHAPGSPLFHGPILSPGRRPGHPLYSRPTPPSWAVPLVLEPFPPGPSSLQGGPPRVKVRFPRGLGPSPDNAHIFLSELAELFPACLNSKQFFRSHLKKALDSVGPRAYMLVVSLVKVVSNPSGGDANG</sequence>
<dbReference type="EMBL" id="AP010904">
    <property type="protein sequence ID" value="BAH73633.1"/>
    <property type="molecule type" value="Genomic_DNA"/>
</dbReference>
<dbReference type="HOGENOM" id="CLU_1851934_0_0_7"/>
<name>C4XTW8_SOLM1</name>
<dbReference type="AlphaFoldDB" id="C4XTW8"/>
<reference evidence="1 2" key="1">
    <citation type="journal article" date="2009" name="Genome Res.">
        <title>Whole genome sequence of Desulfovibrio magneticus strain RS-1 revealed common gene clusters in magnetotactic bacteria.</title>
        <authorList>
            <person name="Nakazawa H."/>
            <person name="Arakaki A."/>
            <person name="Narita-Yamada S."/>
            <person name="Yashiro I."/>
            <person name="Jinno K."/>
            <person name="Aoki N."/>
            <person name="Tsuruyama A."/>
            <person name="Okamura Y."/>
            <person name="Tanikawa S."/>
            <person name="Fujita N."/>
            <person name="Takeyama H."/>
            <person name="Matsunaga T."/>
        </authorList>
    </citation>
    <scope>NUCLEOTIDE SEQUENCE [LARGE SCALE GENOMIC DNA]</scope>
    <source>
        <strain evidence="2">ATCC 700980 / DSM 13731 / RS-1</strain>
    </source>
</reference>
<accession>C4XTW8</accession>
<proteinExistence type="predicted"/>
<keyword evidence="2" id="KW-1185">Reference proteome</keyword>
<evidence type="ECO:0000313" key="2">
    <source>
        <dbReference type="Proteomes" id="UP000009071"/>
    </source>
</evidence>
<protein>
    <submittedName>
        <fullName evidence="1">Uncharacterized protein</fullName>
    </submittedName>
</protein>
<organism evidence="1 2">
    <name type="scientific">Solidesulfovibrio magneticus (strain ATCC 700980 / DSM 13731 / RS-1)</name>
    <name type="common">Desulfovibrio magneticus</name>
    <dbReference type="NCBI Taxonomy" id="573370"/>
    <lineage>
        <taxon>Bacteria</taxon>
        <taxon>Pseudomonadati</taxon>
        <taxon>Thermodesulfobacteriota</taxon>
        <taxon>Desulfovibrionia</taxon>
        <taxon>Desulfovibrionales</taxon>
        <taxon>Desulfovibrionaceae</taxon>
        <taxon>Solidesulfovibrio</taxon>
    </lineage>
</organism>
<dbReference type="STRING" id="573370.DMR_01420"/>
<gene>
    <name evidence="1" type="ordered locus">DMR_01420</name>
</gene>
<evidence type="ECO:0000313" key="1">
    <source>
        <dbReference type="EMBL" id="BAH73633.1"/>
    </source>
</evidence>
<dbReference type="Proteomes" id="UP000009071">
    <property type="component" value="Chromosome"/>
</dbReference>